<protein>
    <recommendedName>
        <fullName evidence="6">mitogen-activated protein kinase kinase</fullName>
        <ecNumber evidence="6">2.7.12.2</ecNumber>
    </recommendedName>
</protein>
<evidence type="ECO:0000256" key="8">
    <source>
        <dbReference type="SAM" id="MobiDB-lite"/>
    </source>
</evidence>
<feature type="compositionally biased region" description="Pro residues" evidence="8">
    <location>
        <begin position="33"/>
        <end position="50"/>
    </location>
</feature>
<dbReference type="Gene3D" id="3.30.200.20">
    <property type="entry name" value="Phosphorylase Kinase, domain 1"/>
    <property type="match status" value="1"/>
</dbReference>
<sequence length="444" mass="49592">MHTSRPLPAPPPASIIIPEQVTRPLVVQKRNPTIPPPPVGKPPSPPLLDVPTPPRRPNITILISNNNSEGYGNGFSGESVVQGATTIRPSDSKDIPTHNPQDLSHMISVLNDGLKPDEEERKEPSFSDKWSDDVLEVLSSLGEGAGGIVHKIKDKRTGKVLARKTITTRAAPMRQLERELSIMPTKHCNIVRFRGAYMSPSSSEVKIVMEYCEGGSLETIGKRINEKEAVVGEKIAGRIAESVLQALNYLHSRKRIHRDIKPSNILLTRDGVVKLCDFGVSGELVESLAGSYTGTSFYMAPERITGREYSIRSDVWSTGISLLELVQNRFPYPNDISLIELLDHIKSSEPPQLKDEGDVKWSDEMKDFIKQALTHDAASRPYPRDMLKHPWVVGIMKEEVHMARWIREVWGWKRRKTQEDVSRSGSVSSRPSSSRRQSPDRLST</sequence>
<evidence type="ECO:0000259" key="9">
    <source>
        <dbReference type="PROSITE" id="PS50011"/>
    </source>
</evidence>
<feature type="region of interest" description="Disordered" evidence="8">
    <location>
        <begin position="415"/>
        <end position="444"/>
    </location>
</feature>
<evidence type="ECO:0000256" key="7">
    <source>
        <dbReference type="PROSITE-ProRule" id="PRU10141"/>
    </source>
</evidence>
<dbReference type="EMBL" id="JBANRG010000005">
    <property type="protein sequence ID" value="KAK7466338.1"/>
    <property type="molecule type" value="Genomic_DNA"/>
</dbReference>
<evidence type="ECO:0000256" key="1">
    <source>
        <dbReference type="ARBA" id="ARBA00022679"/>
    </source>
</evidence>
<evidence type="ECO:0000256" key="6">
    <source>
        <dbReference type="ARBA" id="ARBA00038999"/>
    </source>
</evidence>
<dbReference type="SMART" id="SM00220">
    <property type="entry name" value="S_TKc"/>
    <property type="match status" value="1"/>
</dbReference>
<keyword evidence="2 7" id="KW-0547">Nucleotide-binding</keyword>
<evidence type="ECO:0000313" key="11">
    <source>
        <dbReference type="Proteomes" id="UP001498398"/>
    </source>
</evidence>
<dbReference type="InterPro" id="IPR017441">
    <property type="entry name" value="Protein_kinase_ATP_BS"/>
</dbReference>
<keyword evidence="1 10" id="KW-0808">Transferase</keyword>
<feature type="binding site" evidence="7">
    <location>
        <position position="164"/>
    </location>
    <ligand>
        <name>ATP</name>
        <dbReference type="ChEBI" id="CHEBI:30616"/>
    </ligand>
</feature>
<dbReference type="Proteomes" id="UP001498398">
    <property type="component" value="Unassembled WGS sequence"/>
</dbReference>
<comment type="caution">
    <text evidence="10">The sequence shown here is derived from an EMBL/GenBank/DDBJ whole genome shotgun (WGS) entry which is preliminary data.</text>
</comment>
<accession>A0ABR1JUL4</accession>
<keyword evidence="3 10" id="KW-0418">Kinase</keyword>
<keyword evidence="4 7" id="KW-0067">ATP-binding</keyword>
<keyword evidence="11" id="KW-1185">Reference proteome</keyword>
<feature type="compositionally biased region" description="Low complexity" evidence="8">
    <location>
        <begin position="423"/>
        <end position="436"/>
    </location>
</feature>
<organism evidence="10 11">
    <name type="scientific">Marasmiellus scandens</name>
    <dbReference type="NCBI Taxonomy" id="2682957"/>
    <lineage>
        <taxon>Eukaryota</taxon>
        <taxon>Fungi</taxon>
        <taxon>Dikarya</taxon>
        <taxon>Basidiomycota</taxon>
        <taxon>Agaricomycotina</taxon>
        <taxon>Agaricomycetes</taxon>
        <taxon>Agaricomycetidae</taxon>
        <taxon>Agaricales</taxon>
        <taxon>Marasmiineae</taxon>
        <taxon>Omphalotaceae</taxon>
        <taxon>Marasmiellus</taxon>
    </lineage>
</organism>
<dbReference type="SUPFAM" id="SSF56112">
    <property type="entry name" value="Protein kinase-like (PK-like)"/>
    <property type="match status" value="1"/>
</dbReference>
<comment type="similarity">
    <text evidence="5">Belongs to the protein kinase superfamily. STE Ser/Thr protein kinase family. MAP kinase kinase subfamily.</text>
</comment>
<evidence type="ECO:0000256" key="2">
    <source>
        <dbReference type="ARBA" id="ARBA00022741"/>
    </source>
</evidence>
<evidence type="ECO:0000256" key="5">
    <source>
        <dbReference type="ARBA" id="ARBA00038035"/>
    </source>
</evidence>
<evidence type="ECO:0000313" key="10">
    <source>
        <dbReference type="EMBL" id="KAK7466338.1"/>
    </source>
</evidence>
<name>A0ABR1JUL4_9AGAR</name>
<dbReference type="EC" id="2.7.12.2" evidence="6"/>
<dbReference type="PANTHER" id="PTHR48013">
    <property type="entry name" value="DUAL SPECIFICITY MITOGEN-ACTIVATED PROTEIN KINASE KINASE 5-RELATED"/>
    <property type="match status" value="1"/>
</dbReference>
<dbReference type="PROSITE" id="PS50011">
    <property type="entry name" value="PROTEIN_KINASE_DOM"/>
    <property type="match status" value="1"/>
</dbReference>
<feature type="domain" description="Protein kinase" evidence="9">
    <location>
        <begin position="135"/>
        <end position="392"/>
    </location>
</feature>
<dbReference type="PROSITE" id="PS00107">
    <property type="entry name" value="PROTEIN_KINASE_ATP"/>
    <property type="match status" value="1"/>
</dbReference>
<evidence type="ECO:0000256" key="3">
    <source>
        <dbReference type="ARBA" id="ARBA00022777"/>
    </source>
</evidence>
<dbReference type="InterPro" id="IPR011009">
    <property type="entry name" value="Kinase-like_dom_sf"/>
</dbReference>
<evidence type="ECO:0000256" key="4">
    <source>
        <dbReference type="ARBA" id="ARBA00022840"/>
    </source>
</evidence>
<dbReference type="InterPro" id="IPR000719">
    <property type="entry name" value="Prot_kinase_dom"/>
</dbReference>
<dbReference type="GO" id="GO:0004708">
    <property type="term" value="F:MAP kinase kinase activity"/>
    <property type="evidence" value="ECO:0007669"/>
    <property type="project" value="UniProtKB-EC"/>
</dbReference>
<dbReference type="Pfam" id="PF00069">
    <property type="entry name" value="Pkinase"/>
    <property type="match status" value="1"/>
</dbReference>
<gene>
    <name evidence="10" type="primary">MKK1_2</name>
    <name evidence="10" type="ORF">VKT23_005064</name>
</gene>
<dbReference type="PANTHER" id="PTHR48013:SF6">
    <property type="entry name" value="MAP KINASE KINASE MKK1_SSP32-RELATED"/>
    <property type="match status" value="1"/>
</dbReference>
<reference evidence="10 11" key="1">
    <citation type="submission" date="2024-01" db="EMBL/GenBank/DDBJ databases">
        <title>A draft genome for the cacao thread blight pathogen Marasmiellus scandens.</title>
        <authorList>
            <person name="Baruah I.K."/>
            <person name="Leung J."/>
            <person name="Bukari Y."/>
            <person name="Amoako-Attah I."/>
            <person name="Meinhardt L.W."/>
            <person name="Bailey B.A."/>
            <person name="Cohen S.P."/>
        </authorList>
    </citation>
    <scope>NUCLEOTIDE SEQUENCE [LARGE SCALE GENOMIC DNA]</scope>
    <source>
        <strain evidence="10 11">GH-19</strain>
    </source>
</reference>
<dbReference type="Gene3D" id="1.10.510.10">
    <property type="entry name" value="Transferase(Phosphotransferase) domain 1"/>
    <property type="match status" value="1"/>
</dbReference>
<feature type="region of interest" description="Disordered" evidence="8">
    <location>
        <begin position="1"/>
        <end position="50"/>
    </location>
</feature>
<proteinExistence type="inferred from homology"/>